<feature type="transmembrane region" description="Helical" evidence="8">
    <location>
        <begin position="20"/>
        <end position="40"/>
    </location>
</feature>
<name>A0ABZ0RNS1_9BACT</name>
<keyword evidence="6 8" id="KW-0472">Membrane</keyword>
<gene>
    <name evidence="9" type="ORF">SH580_05525</name>
</gene>
<evidence type="ECO:0000256" key="4">
    <source>
        <dbReference type="ARBA" id="ARBA00022692"/>
    </source>
</evidence>
<dbReference type="PANTHER" id="PTHR30558:SF3">
    <property type="entry name" value="BIOPOLYMER TRANSPORT PROTEIN EXBD-RELATED"/>
    <property type="match status" value="1"/>
</dbReference>
<reference evidence="9 10" key="1">
    <citation type="submission" date="2023-11" db="EMBL/GenBank/DDBJ databases">
        <title>Coraliomargarita sp. nov., isolated from marine algae.</title>
        <authorList>
            <person name="Lee J.K."/>
            <person name="Baek J.H."/>
            <person name="Kim J.M."/>
            <person name="Choi D.G."/>
            <person name="Jeon C.O."/>
        </authorList>
    </citation>
    <scope>NUCLEOTIDE SEQUENCE [LARGE SCALE GENOMIC DNA]</scope>
    <source>
        <strain evidence="9 10">J2-16</strain>
    </source>
</reference>
<evidence type="ECO:0000313" key="9">
    <source>
        <dbReference type="EMBL" id="WPJ97167.1"/>
    </source>
</evidence>
<accession>A0ABZ0RNS1</accession>
<comment type="subcellular location">
    <subcellularLocation>
        <location evidence="1">Cell membrane</location>
        <topology evidence="1">Single-pass membrane protein</topology>
    </subcellularLocation>
    <subcellularLocation>
        <location evidence="7">Cell membrane</location>
        <topology evidence="7">Single-pass type II membrane protein</topology>
    </subcellularLocation>
</comment>
<keyword evidence="10" id="KW-1185">Reference proteome</keyword>
<keyword evidence="3" id="KW-1003">Cell membrane</keyword>
<keyword evidence="5 8" id="KW-1133">Transmembrane helix</keyword>
<evidence type="ECO:0000256" key="7">
    <source>
        <dbReference type="RuleBase" id="RU003879"/>
    </source>
</evidence>
<dbReference type="Pfam" id="PF02472">
    <property type="entry name" value="ExbD"/>
    <property type="match status" value="1"/>
</dbReference>
<dbReference type="Proteomes" id="UP001324993">
    <property type="component" value="Chromosome"/>
</dbReference>
<dbReference type="EMBL" id="CP138858">
    <property type="protein sequence ID" value="WPJ97167.1"/>
    <property type="molecule type" value="Genomic_DNA"/>
</dbReference>
<evidence type="ECO:0000313" key="10">
    <source>
        <dbReference type="Proteomes" id="UP001324993"/>
    </source>
</evidence>
<keyword evidence="7" id="KW-0813">Transport</keyword>
<evidence type="ECO:0000256" key="2">
    <source>
        <dbReference type="ARBA" id="ARBA00005811"/>
    </source>
</evidence>
<evidence type="ECO:0000256" key="6">
    <source>
        <dbReference type="ARBA" id="ARBA00023136"/>
    </source>
</evidence>
<dbReference type="RefSeq" id="WP_319834016.1">
    <property type="nucleotide sequence ID" value="NZ_CP138858.1"/>
</dbReference>
<evidence type="ECO:0000256" key="3">
    <source>
        <dbReference type="ARBA" id="ARBA00022475"/>
    </source>
</evidence>
<comment type="similarity">
    <text evidence="2 7">Belongs to the ExbD/TolR family.</text>
</comment>
<keyword evidence="7" id="KW-0653">Protein transport</keyword>
<keyword evidence="4 7" id="KW-0812">Transmembrane</keyword>
<evidence type="ECO:0000256" key="8">
    <source>
        <dbReference type="SAM" id="Phobius"/>
    </source>
</evidence>
<sequence>MSLQGYKVPMEGEGFDLTPMIDVVFLLIVFFMTVASMLAAEKIDMNLAVADESAIPKEIKERYTFSVLADGSFYSRAKPISESDLNVEIARLAEINPGLKIVVRADKFAEHQHVNKLLKICAQNGINDIIFATYQSDL</sequence>
<protein>
    <submittedName>
        <fullName evidence="9">Biopolymer transporter ExbD</fullName>
    </submittedName>
</protein>
<evidence type="ECO:0000256" key="5">
    <source>
        <dbReference type="ARBA" id="ARBA00022989"/>
    </source>
</evidence>
<dbReference type="Gene3D" id="3.30.420.270">
    <property type="match status" value="1"/>
</dbReference>
<evidence type="ECO:0000256" key="1">
    <source>
        <dbReference type="ARBA" id="ARBA00004162"/>
    </source>
</evidence>
<proteinExistence type="inferred from homology"/>
<organism evidence="9 10">
    <name type="scientific">Coraliomargarita algicola</name>
    <dbReference type="NCBI Taxonomy" id="3092156"/>
    <lineage>
        <taxon>Bacteria</taxon>
        <taxon>Pseudomonadati</taxon>
        <taxon>Verrucomicrobiota</taxon>
        <taxon>Opitutia</taxon>
        <taxon>Puniceicoccales</taxon>
        <taxon>Coraliomargaritaceae</taxon>
        <taxon>Coraliomargarita</taxon>
    </lineage>
</organism>
<dbReference type="PANTHER" id="PTHR30558">
    <property type="entry name" value="EXBD MEMBRANE COMPONENT OF PMF-DRIVEN MACROMOLECULE IMPORT SYSTEM"/>
    <property type="match status" value="1"/>
</dbReference>
<dbReference type="InterPro" id="IPR003400">
    <property type="entry name" value="ExbD"/>
</dbReference>